<keyword evidence="4" id="KW-0967">Endosome</keyword>
<dbReference type="InterPro" id="IPR037789">
    <property type="entry name" value="FIP_classI"/>
</dbReference>
<dbReference type="Proteomes" id="UP001608902">
    <property type="component" value="Unassembled WGS sequence"/>
</dbReference>
<evidence type="ECO:0008006" key="11">
    <source>
        <dbReference type="Google" id="ProtNLM"/>
    </source>
</evidence>
<dbReference type="Gene3D" id="1.20.5.2440">
    <property type="match status" value="1"/>
</dbReference>
<feature type="domain" description="C2" evidence="7">
    <location>
        <begin position="1"/>
        <end position="111"/>
    </location>
</feature>
<dbReference type="InterPro" id="IPR037245">
    <property type="entry name" value="FIP-RBD_C_sf"/>
</dbReference>
<feature type="domain" description="FIP-RBD" evidence="8">
    <location>
        <begin position="285"/>
        <end position="347"/>
    </location>
</feature>
<dbReference type="SUPFAM" id="SSF144270">
    <property type="entry name" value="Eferin C-derminal domain-like"/>
    <property type="match status" value="1"/>
</dbReference>
<comment type="caution">
    <text evidence="9">The sequence shown here is derived from an EMBL/GenBank/DDBJ whole genome shotgun (WGS) entry which is preliminary data.</text>
</comment>
<evidence type="ECO:0000313" key="10">
    <source>
        <dbReference type="Proteomes" id="UP001608902"/>
    </source>
</evidence>
<protein>
    <recommendedName>
        <fullName evidence="11">FIP-RBD domain-containing protein</fullName>
    </recommendedName>
</protein>
<dbReference type="Pfam" id="PF09457">
    <property type="entry name" value="RBD-FIP"/>
    <property type="match status" value="1"/>
</dbReference>
<dbReference type="Gene3D" id="2.60.40.150">
    <property type="entry name" value="C2 domain"/>
    <property type="match status" value="1"/>
</dbReference>
<feature type="region of interest" description="Disordered" evidence="6">
    <location>
        <begin position="190"/>
        <end position="240"/>
    </location>
</feature>
<dbReference type="Pfam" id="PF00168">
    <property type="entry name" value="C2"/>
    <property type="match status" value="1"/>
</dbReference>
<evidence type="ECO:0000256" key="2">
    <source>
        <dbReference type="ARBA" id="ARBA00022448"/>
    </source>
</evidence>
<comment type="subcellular location">
    <subcellularLocation>
        <location evidence="1">Recycling endosome</location>
    </subcellularLocation>
</comment>
<evidence type="ECO:0000259" key="8">
    <source>
        <dbReference type="PROSITE" id="PS51511"/>
    </source>
</evidence>
<dbReference type="InterPro" id="IPR019018">
    <property type="entry name" value="Rab-bd_FIP-RBD"/>
</dbReference>
<reference evidence="9 10" key="1">
    <citation type="submission" date="2024-08" db="EMBL/GenBank/DDBJ databases">
        <title>Gnathostoma spinigerum genome.</title>
        <authorList>
            <person name="Gonzalez-Bertolin B."/>
            <person name="Monzon S."/>
            <person name="Zaballos A."/>
            <person name="Jimenez P."/>
            <person name="Dekumyoy P."/>
            <person name="Varona S."/>
            <person name="Cuesta I."/>
            <person name="Sumanam S."/>
            <person name="Adisakwattana P."/>
            <person name="Gasser R.B."/>
            <person name="Hernandez-Gonzalez A."/>
            <person name="Young N.D."/>
            <person name="Perteguer M.J."/>
        </authorList>
    </citation>
    <scope>NUCLEOTIDE SEQUENCE [LARGE SCALE GENOMIC DNA]</scope>
    <source>
        <strain evidence="9">AL3</strain>
        <tissue evidence="9">Liver</tissue>
    </source>
</reference>
<evidence type="ECO:0000256" key="6">
    <source>
        <dbReference type="SAM" id="MobiDB-lite"/>
    </source>
</evidence>
<organism evidence="9 10">
    <name type="scientific">Gnathostoma spinigerum</name>
    <dbReference type="NCBI Taxonomy" id="75299"/>
    <lineage>
        <taxon>Eukaryota</taxon>
        <taxon>Metazoa</taxon>
        <taxon>Ecdysozoa</taxon>
        <taxon>Nematoda</taxon>
        <taxon>Chromadorea</taxon>
        <taxon>Rhabditida</taxon>
        <taxon>Spirurina</taxon>
        <taxon>Gnathostomatomorpha</taxon>
        <taxon>Gnathostomatoidea</taxon>
        <taxon>Gnathostomatidae</taxon>
        <taxon>Gnathostoma</taxon>
    </lineage>
</organism>
<sequence>MVDDVLYMNSNNLIVTVLSVRGLSLKGLTYTDAYVCIVLNSPGALKSKAQTEVRRGGTECSWNENLEFSYTSLESILTVSVNNKTKLGSQCLGTVEFELREITNANHPIWYRLQKKKFISNSEKYYGEIQLKFQLSRSSNPSPLIAERKLSVLGRIDTLKKKMSLHRKGVSEMIGNISFRKDSIKDLVHRRSTRSHKDTSEESDEGSVDDTVSGHRSSSGSQHLDVPLRKTTGKQNACLRKSDPEYYSQYSLNSVNLDGGYIDNQNPIRRSGSTASSGFSSVRSTFFGGKPDKQSLEKLSRQELLDLIDTLRLEVAKKDVEIHSFQDYLDNLLLRVMETNPEILRIPNVSRLTM</sequence>
<dbReference type="CDD" id="cd00030">
    <property type="entry name" value="C2"/>
    <property type="match status" value="1"/>
</dbReference>
<dbReference type="InterPro" id="IPR035892">
    <property type="entry name" value="C2_domain_sf"/>
</dbReference>
<dbReference type="GO" id="GO:0055037">
    <property type="term" value="C:recycling endosome"/>
    <property type="evidence" value="ECO:0007669"/>
    <property type="project" value="UniProtKB-SubCell"/>
</dbReference>
<keyword evidence="2" id="KW-0813">Transport</keyword>
<evidence type="ECO:0000313" key="9">
    <source>
        <dbReference type="EMBL" id="MFH4976202.1"/>
    </source>
</evidence>
<keyword evidence="10" id="KW-1185">Reference proteome</keyword>
<dbReference type="GO" id="GO:0015031">
    <property type="term" value="P:protein transport"/>
    <property type="evidence" value="ECO:0007669"/>
    <property type="project" value="UniProtKB-KW"/>
</dbReference>
<keyword evidence="3" id="KW-0597">Phosphoprotein</keyword>
<dbReference type="SUPFAM" id="SSF49562">
    <property type="entry name" value="C2 domain (Calcium/lipid-binding domain, CaLB)"/>
    <property type="match status" value="1"/>
</dbReference>
<feature type="compositionally biased region" description="Basic and acidic residues" evidence="6">
    <location>
        <begin position="190"/>
        <end position="200"/>
    </location>
</feature>
<evidence type="ECO:0000259" key="7">
    <source>
        <dbReference type="PROSITE" id="PS50004"/>
    </source>
</evidence>
<evidence type="ECO:0000256" key="3">
    <source>
        <dbReference type="ARBA" id="ARBA00022553"/>
    </source>
</evidence>
<dbReference type="PROSITE" id="PS50004">
    <property type="entry name" value="C2"/>
    <property type="match status" value="1"/>
</dbReference>
<name>A0ABD6EHP9_9BILA</name>
<keyword evidence="5" id="KW-0653">Protein transport</keyword>
<dbReference type="InterPro" id="IPR000008">
    <property type="entry name" value="C2_dom"/>
</dbReference>
<dbReference type="PANTHER" id="PTHR15746:SF23">
    <property type="entry name" value="RAB11 INTERACTING PROTEIN, ISOFORM A"/>
    <property type="match status" value="1"/>
</dbReference>
<dbReference type="AlphaFoldDB" id="A0ABD6EHP9"/>
<evidence type="ECO:0000256" key="4">
    <source>
        <dbReference type="ARBA" id="ARBA00022753"/>
    </source>
</evidence>
<evidence type="ECO:0000256" key="1">
    <source>
        <dbReference type="ARBA" id="ARBA00004172"/>
    </source>
</evidence>
<proteinExistence type="predicted"/>
<dbReference type="PROSITE" id="PS51511">
    <property type="entry name" value="FIP_RBD"/>
    <property type="match status" value="1"/>
</dbReference>
<dbReference type="EMBL" id="JBGFUD010001376">
    <property type="protein sequence ID" value="MFH4976202.1"/>
    <property type="molecule type" value="Genomic_DNA"/>
</dbReference>
<evidence type="ECO:0000256" key="5">
    <source>
        <dbReference type="ARBA" id="ARBA00022927"/>
    </source>
</evidence>
<gene>
    <name evidence="9" type="ORF">AB6A40_002911</name>
</gene>
<dbReference type="SMART" id="SM00239">
    <property type="entry name" value="C2"/>
    <property type="match status" value="1"/>
</dbReference>
<dbReference type="PANTHER" id="PTHR15746">
    <property type="entry name" value="RAB11-RELATED"/>
    <property type="match status" value="1"/>
</dbReference>
<accession>A0ABD6EHP9</accession>